<keyword evidence="1" id="KW-1003">Cell membrane</keyword>
<dbReference type="Pfam" id="PF01809">
    <property type="entry name" value="YidD"/>
    <property type="match status" value="1"/>
</dbReference>
<dbReference type="EMBL" id="RQFP01000001">
    <property type="protein sequence ID" value="TGK96391.1"/>
    <property type="molecule type" value="Genomic_DNA"/>
</dbReference>
<dbReference type="HAMAP" id="MF_00386">
    <property type="entry name" value="UPF0161_YidD"/>
    <property type="match status" value="1"/>
</dbReference>
<comment type="subcellular location">
    <subcellularLocation>
        <location evidence="1">Cell membrane</location>
        <topology evidence="1">Peripheral membrane protein</topology>
        <orientation evidence="1">Cytoplasmic side</orientation>
    </subcellularLocation>
</comment>
<evidence type="ECO:0000313" key="3">
    <source>
        <dbReference type="Proteomes" id="UP000297891"/>
    </source>
</evidence>
<protein>
    <recommendedName>
        <fullName evidence="1">Putative membrane protein insertion efficiency factor</fullName>
    </recommendedName>
</protein>
<dbReference type="InterPro" id="IPR002696">
    <property type="entry name" value="Membr_insert_effic_factor_YidD"/>
</dbReference>
<keyword evidence="1" id="KW-0472">Membrane</keyword>
<keyword evidence="3" id="KW-1185">Reference proteome</keyword>
<dbReference type="Proteomes" id="UP000297891">
    <property type="component" value="Unassembled WGS sequence"/>
</dbReference>
<dbReference type="RefSeq" id="WP_100789579.1">
    <property type="nucleotide sequence ID" value="NZ_NPDQ01000002.1"/>
</dbReference>
<evidence type="ECO:0000256" key="1">
    <source>
        <dbReference type="HAMAP-Rule" id="MF_00386"/>
    </source>
</evidence>
<dbReference type="PANTHER" id="PTHR33383:SF1">
    <property type="entry name" value="MEMBRANE PROTEIN INSERTION EFFICIENCY FACTOR-RELATED"/>
    <property type="match status" value="1"/>
</dbReference>
<reference evidence="2" key="1">
    <citation type="journal article" date="2019" name="PLoS Negl. Trop. Dis.">
        <title>Revisiting the worldwide diversity of Leptospira species in the environment.</title>
        <authorList>
            <person name="Vincent A.T."/>
            <person name="Schiettekatte O."/>
            <person name="Bourhy P."/>
            <person name="Veyrier F.J."/>
            <person name="Picardeau M."/>
        </authorList>
    </citation>
    <scope>NUCLEOTIDE SEQUENCE [LARGE SCALE GENOMIC DNA]</scope>
    <source>
        <strain evidence="2">201800277</strain>
    </source>
</reference>
<comment type="similarity">
    <text evidence="1">Belongs to the UPF0161 family.</text>
</comment>
<proteinExistence type="inferred from homology"/>
<accession>A0A2M9Y4H6</accession>
<dbReference type="AlphaFoldDB" id="A0A2M9Y4H6"/>
<name>A0A2M9Y4H6_9LEPT</name>
<comment type="caution">
    <text evidence="2">The sequence shown here is derived from an EMBL/GenBank/DDBJ whole genome shotgun (WGS) entry which is preliminary data.</text>
</comment>
<evidence type="ECO:0000313" key="2">
    <source>
        <dbReference type="EMBL" id="TGK96391.1"/>
    </source>
</evidence>
<comment type="function">
    <text evidence="1">Could be involved in insertion of integral membrane proteins into the membrane.</text>
</comment>
<dbReference type="NCBIfam" id="TIGR00278">
    <property type="entry name" value="membrane protein insertion efficiency factor YidD"/>
    <property type="match status" value="1"/>
</dbReference>
<sequence>MNRLFLVLIYLYKKLLSPLLPPACRFTPSCSEYAKQAFETYPWYKAFVLSVVRISKCHPLHEGGHDPLPKSINKS</sequence>
<organism evidence="2 3">
    <name type="scientific">Leptospira brenneri</name>
    <dbReference type="NCBI Taxonomy" id="2023182"/>
    <lineage>
        <taxon>Bacteria</taxon>
        <taxon>Pseudomonadati</taxon>
        <taxon>Spirochaetota</taxon>
        <taxon>Spirochaetia</taxon>
        <taxon>Leptospirales</taxon>
        <taxon>Leptospiraceae</taxon>
        <taxon>Leptospira</taxon>
    </lineage>
</organism>
<dbReference type="OrthoDB" id="9801753at2"/>
<dbReference type="PANTHER" id="PTHR33383">
    <property type="entry name" value="MEMBRANE PROTEIN INSERTION EFFICIENCY FACTOR-RELATED"/>
    <property type="match status" value="1"/>
</dbReference>
<gene>
    <name evidence="2" type="primary">yidD</name>
    <name evidence="2" type="ORF">EHQ30_07245</name>
</gene>
<dbReference type="SMART" id="SM01234">
    <property type="entry name" value="Haemolytic"/>
    <property type="match status" value="1"/>
</dbReference>
<dbReference type="GO" id="GO:0005886">
    <property type="term" value="C:plasma membrane"/>
    <property type="evidence" value="ECO:0007669"/>
    <property type="project" value="UniProtKB-SubCell"/>
</dbReference>